<evidence type="ECO:0000313" key="4">
    <source>
        <dbReference type="EMBL" id="SDU11474.1"/>
    </source>
</evidence>
<dbReference type="SUPFAM" id="SSF53448">
    <property type="entry name" value="Nucleotide-diphospho-sugar transferases"/>
    <property type="match status" value="1"/>
</dbReference>
<feature type="domain" description="Glycosyltransferase 2-like" evidence="3">
    <location>
        <begin position="5"/>
        <end position="172"/>
    </location>
</feature>
<dbReference type="PANTHER" id="PTHR43179">
    <property type="entry name" value="RHAMNOSYLTRANSFERASE WBBL"/>
    <property type="match status" value="1"/>
</dbReference>
<gene>
    <name evidence="4" type="ORF">SAMN05216296_1854</name>
</gene>
<name>A0A1H2FVS5_9PSED</name>
<dbReference type="Pfam" id="PF00535">
    <property type="entry name" value="Glycos_transf_2"/>
    <property type="match status" value="1"/>
</dbReference>
<accession>A0A1H2FVS5</accession>
<dbReference type="RefSeq" id="WP_090194391.1">
    <property type="nucleotide sequence ID" value="NZ_LT629785.1"/>
</dbReference>
<dbReference type="STRING" id="364197.SAMN05216296_1854"/>
<dbReference type="InterPro" id="IPR001173">
    <property type="entry name" value="Glyco_trans_2-like"/>
</dbReference>
<feature type="transmembrane region" description="Helical" evidence="2">
    <location>
        <begin position="245"/>
        <end position="267"/>
    </location>
</feature>
<evidence type="ECO:0000256" key="1">
    <source>
        <dbReference type="ARBA" id="ARBA00022519"/>
    </source>
</evidence>
<keyword evidence="5" id="KW-1185">Reference proteome</keyword>
<dbReference type="Proteomes" id="UP000243232">
    <property type="component" value="Chromosome I"/>
</dbReference>
<keyword evidence="2" id="KW-1133">Transmembrane helix</keyword>
<dbReference type="EMBL" id="LT629785">
    <property type="protein sequence ID" value="SDU11474.1"/>
    <property type="molecule type" value="Genomic_DNA"/>
</dbReference>
<dbReference type="PANTHER" id="PTHR43179:SF11">
    <property type="entry name" value="GLYCOSYL TRANSFERASE"/>
    <property type="match status" value="1"/>
</dbReference>
<dbReference type="GO" id="GO:0016740">
    <property type="term" value="F:transferase activity"/>
    <property type="evidence" value="ECO:0007669"/>
    <property type="project" value="UniProtKB-KW"/>
</dbReference>
<keyword evidence="4" id="KW-0808">Transferase</keyword>
<keyword evidence="2" id="KW-0472">Membrane</keyword>
<protein>
    <submittedName>
        <fullName evidence="4">Glycosyltransferase, GT2 family</fullName>
    </submittedName>
</protein>
<keyword evidence="1" id="KW-0997">Cell inner membrane</keyword>
<reference evidence="5" key="1">
    <citation type="submission" date="2016-10" db="EMBL/GenBank/DDBJ databases">
        <authorList>
            <person name="Varghese N."/>
            <person name="Submissions S."/>
        </authorList>
    </citation>
    <scope>NUCLEOTIDE SEQUENCE [LARGE SCALE GENOMIC DNA]</scope>
    <source>
        <strain evidence="5">DSM 17875</strain>
    </source>
</reference>
<evidence type="ECO:0000259" key="3">
    <source>
        <dbReference type="Pfam" id="PF00535"/>
    </source>
</evidence>
<dbReference type="InterPro" id="IPR029044">
    <property type="entry name" value="Nucleotide-diphossugar_trans"/>
</dbReference>
<proteinExistence type="predicted"/>
<sequence length="317" mass="35502">MASVTVIIVNWNSGAYLRECLRSLIQQARYPDAVLIVDNASSDGSENCVSDFPDFRLICSGANLGFAAANNLALRECTTDYVALLNPDAMAEPEWLSALLHAAEARPECASFGSRQLIAEFPSMLDGVGDKYHISGVPWRERHGCEQREVDLLPREIFSPCAAAALYRRDAILAVDGFDEDYFCYIEDVDLGFRLRLLGYGSYYVPEAVVRHVGSATSGGAQSDFVLYHGHRNMVWAYIKNMPGFLFWIFLPLHILVNTMTICYFSIKGRRSVILRAKFDALKGVSRAFKKRRIVQGKRSCSLISLFNVLDKGLFRK</sequence>
<evidence type="ECO:0000256" key="2">
    <source>
        <dbReference type="SAM" id="Phobius"/>
    </source>
</evidence>
<dbReference type="OrthoDB" id="9771846at2"/>
<keyword evidence="2" id="KW-0812">Transmembrane</keyword>
<keyword evidence="1" id="KW-1003">Cell membrane</keyword>
<dbReference type="CDD" id="cd04186">
    <property type="entry name" value="GT_2_like_c"/>
    <property type="match status" value="1"/>
</dbReference>
<organism evidence="4 5">
    <name type="scientific">Pseudomonas pohangensis</name>
    <dbReference type="NCBI Taxonomy" id="364197"/>
    <lineage>
        <taxon>Bacteria</taxon>
        <taxon>Pseudomonadati</taxon>
        <taxon>Pseudomonadota</taxon>
        <taxon>Gammaproteobacteria</taxon>
        <taxon>Pseudomonadales</taxon>
        <taxon>Pseudomonadaceae</taxon>
        <taxon>Pseudomonas</taxon>
    </lineage>
</organism>
<evidence type="ECO:0000313" key="5">
    <source>
        <dbReference type="Proteomes" id="UP000243232"/>
    </source>
</evidence>
<dbReference type="AlphaFoldDB" id="A0A1H2FVS5"/>
<dbReference type="Gene3D" id="3.90.550.10">
    <property type="entry name" value="Spore Coat Polysaccharide Biosynthesis Protein SpsA, Chain A"/>
    <property type="match status" value="1"/>
</dbReference>